<evidence type="ECO:0000256" key="1">
    <source>
        <dbReference type="HAMAP-Rule" id="MF_00652"/>
    </source>
</evidence>
<dbReference type="EMBL" id="PIPQ01000004">
    <property type="protein sequence ID" value="RUO40107.1"/>
    <property type="molecule type" value="Genomic_DNA"/>
</dbReference>
<organism evidence="2 3">
    <name type="scientific">Aliidiomarina taiwanensis</name>
    <dbReference type="NCBI Taxonomy" id="946228"/>
    <lineage>
        <taxon>Bacteria</taxon>
        <taxon>Pseudomonadati</taxon>
        <taxon>Pseudomonadota</taxon>
        <taxon>Gammaproteobacteria</taxon>
        <taxon>Alteromonadales</taxon>
        <taxon>Idiomarinaceae</taxon>
        <taxon>Aliidiomarina</taxon>
    </lineage>
</organism>
<dbReference type="RefSeq" id="WP_126757591.1">
    <property type="nucleotide sequence ID" value="NZ_PIPQ01000004.1"/>
</dbReference>
<dbReference type="GO" id="GO:0005829">
    <property type="term" value="C:cytosol"/>
    <property type="evidence" value="ECO:0007669"/>
    <property type="project" value="TreeGrafter"/>
</dbReference>
<evidence type="ECO:0000313" key="2">
    <source>
        <dbReference type="EMBL" id="RUO40107.1"/>
    </source>
</evidence>
<dbReference type="AlphaFoldDB" id="A0A432X1K5"/>
<protein>
    <recommendedName>
        <fullName evidence="1">UPF0246 protein CWE15_08150</fullName>
    </recommendedName>
</protein>
<accession>A0A432X1K5</accession>
<evidence type="ECO:0000313" key="3">
    <source>
        <dbReference type="Proteomes" id="UP000286976"/>
    </source>
</evidence>
<dbReference type="Proteomes" id="UP000286976">
    <property type="component" value="Unassembled WGS sequence"/>
</dbReference>
<dbReference type="NCBIfam" id="NF002541">
    <property type="entry name" value="PRK02101.1-1"/>
    <property type="match status" value="1"/>
</dbReference>
<proteinExistence type="inferred from homology"/>
<dbReference type="InterPro" id="IPR005583">
    <property type="entry name" value="YaaA"/>
</dbReference>
<dbReference type="OrthoDB" id="9777133at2"/>
<name>A0A432X1K5_9GAMM</name>
<sequence>MLFVVSPAKNLDYESAVPTDQYSMPELLDEAEELVTVCKELTPQELGSLMKISDKLAGLNAARFTEWKRPFTLENAKQAMFAFNGDVYAGLEAASLSQKAIEYSQQHMRILSGLYGVLRPLDLMQPYRLEMGTRLANPGGKNLYEFWGDRVTENLNHALAESNSNVLVNLASNEYFKAVNKKKLKVPIVTPVFKDTKNGQQKIISFYAKKARGMMGRYILENQPQQVSDLKAFNTAGYAFDEQASTEFELVFTRPEQ</sequence>
<dbReference type="Pfam" id="PF03883">
    <property type="entry name" value="H2O2_YaaD"/>
    <property type="match status" value="1"/>
</dbReference>
<keyword evidence="3" id="KW-1185">Reference proteome</keyword>
<comment type="caution">
    <text evidence="2">The sequence shown here is derived from an EMBL/GenBank/DDBJ whole genome shotgun (WGS) entry which is preliminary data.</text>
</comment>
<gene>
    <name evidence="2" type="ORF">CWE15_08150</name>
</gene>
<dbReference type="PANTHER" id="PTHR30283:SF4">
    <property type="entry name" value="PEROXIDE STRESS RESISTANCE PROTEIN YAAA"/>
    <property type="match status" value="1"/>
</dbReference>
<dbReference type="HAMAP" id="MF_00652">
    <property type="entry name" value="UPF0246"/>
    <property type="match status" value="1"/>
</dbReference>
<reference evidence="2 3" key="1">
    <citation type="journal article" date="2011" name="Front. Microbiol.">
        <title>Genomic signatures of strain selection and enhancement in Bacillus atrophaeus var. globigii, a historical biowarfare simulant.</title>
        <authorList>
            <person name="Gibbons H.S."/>
            <person name="Broomall S.M."/>
            <person name="McNew L.A."/>
            <person name="Daligault H."/>
            <person name="Chapman C."/>
            <person name="Bruce D."/>
            <person name="Karavis M."/>
            <person name="Krepps M."/>
            <person name="McGregor P.A."/>
            <person name="Hong C."/>
            <person name="Park K.H."/>
            <person name="Akmal A."/>
            <person name="Feldman A."/>
            <person name="Lin J.S."/>
            <person name="Chang W.E."/>
            <person name="Higgs B.W."/>
            <person name="Demirev P."/>
            <person name="Lindquist J."/>
            <person name="Liem A."/>
            <person name="Fochler E."/>
            <person name="Read T.D."/>
            <person name="Tapia R."/>
            <person name="Johnson S."/>
            <person name="Bishop-Lilly K.A."/>
            <person name="Detter C."/>
            <person name="Han C."/>
            <person name="Sozhamannan S."/>
            <person name="Rosenzweig C.N."/>
            <person name="Skowronski E.W."/>
        </authorList>
    </citation>
    <scope>NUCLEOTIDE SEQUENCE [LARGE SCALE GENOMIC DNA]</scope>
    <source>
        <strain evidence="2 3">AIT1</strain>
    </source>
</reference>
<comment type="similarity">
    <text evidence="1">Belongs to the UPF0246 family.</text>
</comment>
<dbReference type="PANTHER" id="PTHR30283">
    <property type="entry name" value="PEROXIDE STRESS RESPONSE PROTEIN YAAA"/>
    <property type="match status" value="1"/>
</dbReference>
<dbReference type="NCBIfam" id="NF002542">
    <property type="entry name" value="PRK02101.1-3"/>
    <property type="match status" value="1"/>
</dbReference>
<dbReference type="GO" id="GO:0033194">
    <property type="term" value="P:response to hydroperoxide"/>
    <property type="evidence" value="ECO:0007669"/>
    <property type="project" value="TreeGrafter"/>
</dbReference>